<evidence type="ECO:0000313" key="2">
    <source>
        <dbReference type="EMBL" id="MVN21959.1"/>
    </source>
</evidence>
<accession>A0A7K1SXA8</accession>
<dbReference type="InterPro" id="IPR010994">
    <property type="entry name" value="RuvA_2-like"/>
</dbReference>
<dbReference type="EMBL" id="WPIK01000008">
    <property type="protein sequence ID" value="MVN21959.1"/>
    <property type="molecule type" value="Genomic_DNA"/>
</dbReference>
<evidence type="ECO:0000313" key="3">
    <source>
        <dbReference type="Proteomes" id="UP000462014"/>
    </source>
</evidence>
<dbReference type="Proteomes" id="UP000462014">
    <property type="component" value="Unassembled WGS sequence"/>
</dbReference>
<sequence>MQYKFLLLFFFLSIAKTAFGQSSYEREIETIIEAAAENLPDDYDYSELIGQLNNYRLHPLNLNKATTTQLQDLLFLSVLQITALQEHIHTNGKLINLLELQSINLFDLQTIQKLLPFVTISPDFDFNAVNLTNVFRYGKQDFIFRYGQVLQAQKGFLIPKDSKLSHYTGNAQKLLGRYKFNFQNRIQLALNMEKDAGEPFFAGKNSMGFDFYSASLSFKNFGFVNRLVIGDYSLQFGQGLGLYTGFAFGKNADATLVPKVSRGLTPYSSTNEVSYFRGVAATFKWKAVEFTPFVSDQPIDATVQSTANPEYISSIGTTGYHRTPTELVNKNAAEQLTYGLNLNYTNRNFKAGATAYNTNFQFPVQRKRNTYNEFQFAGKELDNLSFYYDYSYHNLYFFGETAKGLGGGAATVNGLLTSLSSTVSVVLLYRNYSRNYHSLYNQAISEATEGVNEKGVYSGLNLKFLHYWNFSGYADFFRFPWLKYQVGQPNSYGHEFLGRLTFSPTNRLSAYLNYRLKQKQQNNDNAKIKALDEVNYQDWHLDISYPFTRNITFRNRAELVKYQKGAPAAEYGFMAYQDVIYKPKSSRVSGNCRLAWFHTASYDSRVYSFENDVLYSYTVLPLQHTGFRTYFNAQYNFKKAIDVWFRYSAYLYRGEKTVGSGLDVIEGNKKSEARIQVRYRF</sequence>
<comment type="caution">
    <text evidence="2">The sequence shown here is derived from an EMBL/GenBank/DDBJ whole genome shotgun (WGS) entry which is preliminary data.</text>
</comment>
<name>A0A7K1SXA8_9SPHI</name>
<evidence type="ECO:0000256" key="1">
    <source>
        <dbReference type="SAM" id="SignalP"/>
    </source>
</evidence>
<feature type="chain" id="PRO_5029567413" description="Helix-hairpin-helix domain-containing protein" evidence="1">
    <location>
        <begin position="21"/>
        <end position="681"/>
    </location>
</feature>
<dbReference type="SUPFAM" id="SSF47781">
    <property type="entry name" value="RuvA domain 2-like"/>
    <property type="match status" value="1"/>
</dbReference>
<proteinExistence type="predicted"/>
<evidence type="ECO:0008006" key="4">
    <source>
        <dbReference type="Google" id="ProtNLM"/>
    </source>
</evidence>
<dbReference type="RefSeq" id="WP_157566761.1">
    <property type="nucleotide sequence ID" value="NZ_WPIK01000008.1"/>
</dbReference>
<reference evidence="2 3" key="1">
    <citation type="submission" date="2019-12" db="EMBL/GenBank/DDBJ databases">
        <title>Mucilaginibacter sp. HMF7410 genome sequencing and assembly.</title>
        <authorList>
            <person name="Kang H."/>
            <person name="Cha I."/>
            <person name="Kim H."/>
            <person name="Joh K."/>
        </authorList>
    </citation>
    <scope>NUCLEOTIDE SEQUENCE [LARGE SCALE GENOMIC DNA]</scope>
    <source>
        <strain evidence="2 3">HMF7410</strain>
    </source>
</reference>
<keyword evidence="3" id="KW-1185">Reference proteome</keyword>
<gene>
    <name evidence="2" type="ORF">GO621_10470</name>
</gene>
<feature type="signal peptide" evidence="1">
    <location>
        <begin position="1"/>
        <end position="20"/>
    </location>
</feature>
<protein>
    <recommendedName>
        <fullName evidence="4">Helix-hairpin-helix domain-containing protein</fullName>
    </recommendedName>
</protein>
<dbReference type="AlphaFoldDB" id="A0A7K1SXA8"/>
<keyword evidence="1" id="KW-0732">Signal</keyword>
<organism evidence="2 3">
    <name type="scientific">Mucilaginibacter arboris</name>
    <dbReference type="NCBI Taxonomy" id="2682090"/>
    <lineage>
        <taxon>Bacteria</taxon>
        <taxon>Pseudomonadati</taxon>
        <taxon>Bacteroidota</taxon>
        <taxon>Sphingobacteriia</taxon>
        <taxon>Sphingobacteriales</taxon>
        <taxon>Sphingobacteriaceae</taxon>
        <taxon>Mucilaginibacter</taxon>
    </lineage>
</organism>